<dbReference type="GO" id="GO:0016787">
    <property type="term" value="F:hydrolase activity"/>
    <property type="evidence" value="ECO:0007669"/>
    <property type="project" value="UniProtKB-KW"/>
</dbReference>
<organism evidence="2 3">
    <name type="scientific">Paenactinomyces guangxiensis</name>
    <dbReference type="NCBI Taxonomy" id="1490290"/>
    <lineage>
        <taxon>Bacteria</taxon>
        <taxon>Bacillati</taxon>
        <taxon>Bacillota</taxon>
        <taxon>Bacilli</taxon>
        <taxon>Bacillales</taxon>
        <taxon>Thermoactinomycetaceae</taxon>
        <taxon>Paenactinomyces</taxon>
    </lineage>
</organism>
<sequence>MDTITHGLFGLTLYGAVKKEEMTVPMKRSLFVAAIVGSEIPDIDVLVNITETGRMMEQMWHRGLTHSIFLVPLWALLIYGCCAWFFKVRDRRIFYLALLAVFIHDTIDLFNAWGTGYFEPFSSARITLGTMPIVDLVFWGIFLLGFTISRLKKSFPRAAVYRWIGIAMLIHFSLQTVQGLWVEMEAKDRYEQTELAATFVPCQFKVIGKKGNQVEIVHDSIWTKPKKAVTLTSSEHTDLTPLFKQNPRAEVLLEWSPFVVIVDDEKQLGIFDPRFYQNGESFLAEYIRKK</sequence>
<dbReference type="InterPro" id="IPR053170">
    <property type="entry name" value="Transcription_regulator"/>
</dbReference>
<reference evidence="2 3" key="1">
    <citation type="submission" date="2020-07" db="EMBL/GenBank/DDBJ databases">
        <authorList>
            <person name="Feng H."/>
        </authorList>
    </citation>
    <scope>NUCLEOTIDE SEQUENCE [LARGE SCALE GENOMIC DNA]</scope>
    <source>
        <strain evidence="3">s-10</strain>
    </source>
</reference>
<dbReference type="Proteomes" id="UP000535491">
    <property type="component" value="Unassembled WGS sequence"/>
</dbReference>
<proteinExistence type="predicted"/>
<evidence type="ECO:0000313" key="3">
    <source>
        <dbReference type="Proteomes" id="UP000535491"/>
    </source>
</evidence>
<comment type="caution">
    <text evidence="2">The sequence shown here is derived from an EMBL/GenBank/DDBJ whole genome shotgun (WGS) entry which is preliminary data.</text>
</comment>
<gene>
    <name evidence="2" type="ORF">H1191_01350</name>
</gene>
<accession>A0A7W1WN89</accession>
<evidence type="ECO:0000313" key="2">
    <source>
        <dbReference type="EMBL" id="MBA4492960.1"/>
    </source>
</evidence>
<feature type="transmembrane region" description="Helical" evidence="1">
    <location>
        <begin position="160"/>
        <end position="181"/>
    </location>
</feature>
<keyword evidence="2" id="KW-0378">Hydrolase</keyword>
<dbReference type="EMBL" id="JACEIQ010000001">
    <property type="protein sequence ID" value="MBA4492960.1"/>
    <property type="molecule type" value="Genomic_DNA"/>
</dbReference>
<feature type="transmembrane region" description="Helical" evidence="1">
    <location>
        <begin position="93"/>
        <end position="114"/>
    </location>
</feature>
<feature type="transmembrane region" description="Helical" evidence="1">
    <location>
        <begin position="64"/>
        <end position="86"/>
    </location>
</feature>
<dbReference type="PANTHER" id="PTHR40031">
    <property type="entry name" value="HYPOTHETICAL MEMBRANE SPANNING PROTEIN"/>
    <property type="match status" value="1"/>
</dbReference>
<dbReference type="Pfam" id="PF04307">
    <property type="entry name" value="YdjM"/>
    <property type="match status" value="1"/>
</dbReference>
<name>A0A7W1WN89_9BACL</name>
<dbReference type="RefSeq" id="WP_181750181.1">
    <property type="nucleotide sequence ID" value="NZ_JACEIQ010000001.1"/>
</dbReference>
<keyword evidence="1" id="KW-0472">Membrane</keyword>
<keyword evidence="1" id="KW-0812">Transmembrane</keyword>
<keyword evidence="3" id="KW-1185">Reference proteome</keyword>
<dbReference type="PANTHER" id="PTHR40031:SF1">
    <property type="entry name" value="MEMBRANE-BOUND METAL-DEPENDENT HYDROLASE"/>
    <property type="match status" value="1"/>
</dbReference>
<keyword evidence="1" id="KW-1133">Transmembrane helix</keyword>
<feature type="transmembrane region" description="Helical" evidence="1">
    <location>
        <begin position="126"/>
        <end position="148"/>
    </location>
</feature>
<dbReference type="AlphaFoldDB" id="A0A7W1WN89"/>
<evidence type="ECO:0000256" key="1">
    <source>
        <dbReference type="SAM" id="Phobius"/>
    </source>
</evidence>
<protein>
    <submittedName>
        <fullName evidence="2">Metal-dependent hydrolase</fullName>
    </submittedName>
</protein>
<dbReference type="InterPro" id="IPR007404">
    <property type="entry name" value="YdjM-like"/>
</dbReference>